<feature type="region of interest" description="Disordered" evidence="1">
    <location>
        <begin position="1"/>
        <end position="64"/>
    </location>
</feature>
<dbReference type="InterPro" id="IPR006462">
    <property type="entry name" value="MS5"/>
</dbReference>
<dbReference type="PANTHER" id="PTHR31260:SF28">
    <property type="entry name" value="CYSTATIN DOMAIN PROTEIN"/>
    <property type="match status" value="1"/>
</dbReference>
<dbReference type="AlphaFoldDB" id="A0A9P1EFZ5"/>
<keyword evidence="3" id="KW-1185">Reference proteome</keyword>
<dbReference type="EMBL" id="CAMAPE010000045">
    <property type="protein sequence ID" value="CAH9104214.1"/>
    <property type="molecule type" value="Genomic_DNA"/>
</dbReference>
<proteinExistence type="predicted"/>
<feature type="compositionally biased region" description="Low complexity" evidence="1">
    <location>
        <begin position="42"/>
        <end position="59"/>
    </location>
</feature>
<evidence type="ECO:0000313" key="2">
    <source>
        <dbReference type="EMBL" id="CAH9104214.1"/>
    </source>
</evidence>
<protein>
    <submittedName>
        <fullName evidence="2">Uncharacterized protein</fullName>
    </submittedName>
</protein>
<evidence type="ECO:0000313" key="3">
    <source>
        <dbReference type="Proteomes" id="UP001152484"/>
    </source>
</evidence>
<dbReference type="PANTHER" id="PTHR31260">
    <property type="entry name" value="CYSTATIN/MONELLIN SUPERFAMILY PROTEIN"/>
    <property type="match status" value="1"/>
</dbReference>
<dbReference type="SUPFAM" id="SSF54403">
    <property type="entry name" value="Cystatin/monellin"/>
    <property type="match status" value="1"/>
</dbReference>
<dbReference type="InterPro" id="IPR046350">
    <property type="entry name" value="Cystatin_sf"/>
</dbReference>
<accession>A0A9P1EFZ5</accession>
<dbReference type="Proteomes" id="UP001152484">
    <property type="component" value="Unassembled WGS sequence"/>
</dbReference>
<name>A0A9P1EFZ5_CUSEU</name>
<dbReference type="Gene3D" id="3.10.450.10">
    <property type="match status" value="1"/>
</dbReference>
<reference evidence="2" key="1">
    <citation type="submission" date="2022-07" db="EMBL/GenBank/DDBJ databases">
        <authorList>
            <person name="Macas J."/>
            <person name="Novak P."/>
            <person name="Neumann P."/>
        </authorList>
    </citation>
    <scope>NUCLEOTIDE SEQUENCE</scope>
</reference>
<gene>
    <name evidence="2" type="ORF">CEURO_LOCUS16463</name>
</gene>
<comment type="caution">
    <text evidence="2">The sequence shown here is derived from an EMBL/GenBank/DDBJ whole genome shotgun (WGS) entry which is preliminary data.</text>
</comment>
<evidence type="ECO:0000256" key="1">
    <source>
        <dbReference type="SAM" id="MobiDB-lite"/>
    </source>
</evidence>
<dbReference type="OrthoDB" id="1322489at2759"/>
<feature type="compositionally biased region" description="Basic and acidic residues" evidence="1">
    <location>
        <begin position="14"/>
        <end position="39"/>
    </location>
</feature>
<organism evidence="2 3">
    <name type="scientific">Cuscuta europaea</name>
    <name type="common">European dodder</name>
    <dbReference type="NCBI Taxonomy" id="41803"/>
    <lineage>
        <taxon>Eukaryota</taxon>
        <taxon>Viridiplantae</taxon>
        <taxon>Streptophyta</taxon>
        <taxon>Embryophyta</taxon>
        <taxon>Tracheophyta</taxon>
        <taxon>Spermatophyta</taxon>
        <taxon>Magnoliopsida</taxon>
        <taxon>eudicotyledons</taxon>
        <taxon>Gunneridae</taxon>
        <taxon>Pentapetalae</taxon>
        <taxon>asterids</taxon>
        <taxon>lamiids</taxon>
        <taxon>Solanales</taxon>
        <taxon>Convolvulaceae</taxon>
        <taxon>Cuscuteae</taxon>
        <taxon>Cuscuta</taxon>
        <taxon>Cuscuta subgen. Cuscuta</taxon>
    </lineage>
</organism>
<sequence length="266" mass="29721">MADAADHISATQPEQKKPKLDHSQKTENMDCVGRNKEAGAESMATSGGARRSGSSALDSRPSHADLEGEEVVELCKLALSDYLKKHAGESYEFVRAESGTRWFTYLACFKLKFYAKNLKASGNLHIFKATAHIYPYKSPEERQNVWECVKLKDEGEDIALKGTGSLRTGEISTISEICVDIHNEKEAVKVVKLSKLALSYYQNHHPGEAYEFKKVSKAKYRVRHGVEYNIVFQAKNMGTKERTTFQASVSDYVPASQVDSCELLLE</sequence>